<dbReference type="CDD" id="cd00798">
    <property type="entry name" value="INT_XerDC_C"/>
    <property type="match status" value="1"/>
</dbReference>
<dbReference type="InterPro" id="IPR013762">
    <property type="entry name" value="Integrase-like_cat_sf"/>
</dbReference>
<name>A0A0W8E578_9ZZZZ</name>
<evidence type="ECO:0000313" key="11">
    <source>
        <dbReference type="EMBL" id="KUG03581.1"/>
    </source>
</evidence>
<keyword evidence="5" id="KW-0229">DNA integration</keyword>
<dbReference type="PANTHER" id="PTHR30349:SF77">
    <property type="entry name" value="TYROSINE RECOMBINASE XERC"/>
    <property type="match status" value="1"/>
</dbReference>
<evidence type="ECO:0000256" key="8">
    <source>
        <dbReference type="ARBA" id="ARBA00023306"/>
    </source>
</evidence>
<dbReference type="InterPro" id="IPR023009">
    <property type="entry name" value="Tyrosine_recombinase_XerC/XerD"/>
</dbReference>
<dbReference type="GO" id="GO:0005737">
    <property type="term" value="C:cytoplasm"/>
    <property type="evidence" value="ECO:0007669"/>
    <property type="project" value="UniProtKB-SubCell"/>
</dbReference>
<evidence type="ECO:0000256" key="4">
    <source>
        <dbReference type="ARBA" id="ARBA00022829"/>
    </source>
</evidence>
<keyword evidence="3" id="KW-0132">Cell division</keyword>
<dbReference type="InterPro" id="IPR011010">
    <property type="entry name" value="DNA_brk_join_enz"/>
</dbReference>
<dbReference type="AlphaFoldDB" id="A0A0W8E578"/>
<sequence>MFARHLEAFFNHLLIEKSASNLTISGYRHDLHDFFLFLADKYNVAWEDLKKEHIDHKTVREYLACLQTNGLSRATMARKLAALRSYVKYLCREGILASNPIAAVSTPKQDKRLPKFLYPPEIQVLMDAPDIHTTLGSRDRAIMETLYAAGLRVSELVGMDMKDIDFEEEMLKVMGKGSKERIVPLGREAKKSLLHYMNHRAKLLSRNKKSSEAVFLNRYADRLSARSVRNIINKYMQQAAPTQQISPHTMRHSFATHLLNAGADLRSVQELLGHVKLSTTQIYTHLTRESIKEIHKNSLPRR</sequence>
<evidence type="ECO:0000256" key="1">
    <source>
        <dbReference type="ARBA" id="ARBA00004496"/>
    </source>
</evidence>
<dbReference type="Gene3D" id="1.10.443.10">
    <property type="entry name" value="Intergrase catalytic core"/>
    <property type="match status" value="1"/>
</dbReference>
<evidence type="ECO:0000256" key="5">
    <source>
        <dbReference type="ARBA" id="ARBA00022908"/>
    </source>
</evidence>
<dbReference type="GO" id="GO:0006310">
    <property type="term" value="P:DNA recombination"/>
    <property type="evidence" value="ECO:0007669"/>
    <property type="project" value="UniProtKB-KW"/>
</dbReference>
<dbReference type="NCBIfam" id="NF040815">
    <property type="entry name" value="recomb_XerA_Arch"/>
    <property type="match status" value="1"/>
</dbReference>
<evidence type="ECO:0000259" key="9">
    <source>
        <dbReference type="PROSITE" id="PS51898"/>
    </source>
</evidence>
<dbReference type="EMBL" id="LNQE01001877">
    <property type="protein sequence ID" value="KUG03581.1"/>
    <property type="molecule type" value="Genomic_DNA"/>
</dbReference>
<feature type="domain" description="Tyr recombinase" evidence="9">
    <location>
        <begin position="112"/>
        <end position="296"/>
    </location>
</feature>
<dbReference type="Pfam" id="PF02899">
    <property type="entry name" value="Phage_int_SAM_1"/>
    <property type="match status" value="1"/>
</dbReference>
<keyword evidence="2" id="KW-0963">Cytoplasm</keyword>
<evidence type="ECO:0000256" key="2">
    <source>
        <dbReference type="ARBA" id="ARBA00022490"/>
    </source>
</evidence>
<gene>
    <name evidence="11" type="ORF">ASZ90_019014</name>
</gene>
<dbReference type="GO" id="GO:0007059">
    <property type="term" value="P:chromosome segregation"/>
    <property type="evidence" value="ECO:0007669"/>
    <property type="project" value="UniProtKB-KW"/>
</dbReference>
<comment type="subcellular location">
    <subcellularLocation>
        <location evidence="1">Cytoplasm</location>
    </subcellularLocation>
</comment>
<dbReference type="Pfam" id="PF00589">
    <property type="entry name" value="Phage_integrase"/>
    <property type="match status" value="1"/>
</dbReference>
<proteinExistence type="inferred from homology"/>
<dbReference type="GO" id="GO:0051301">
    <property type="term" value="P:cell division"/>
    <property type="evidence" value="ECO:0007669"/>
    <property type="project" value="UniProtKB-KW"/>
</dbReference>
<dbReference type="PROSITE" id="PS51900">
    <property type="entry name" value="CB"/>
    <property type="match status" value="1"/>
</dbReference>
<dbReference type="HAMAP" id="MF_01808">
    <property type="entry name" value="Recomb_XerC_XerD"/>
    <property type="match status" value="1"/>
</dbReference>
<keyword evidence="7" id="KW-0233">DNA recombination</keyword>
<dbReference type="PROSITE" id="PS51898">
    <property type="entry name" value="TYR_RECOMBINASE"/>
    <property type="match status" value="1"/>
</dbReference>
<keyword evidence="4" id="KW-0159">Chromosome partition</keyword>
<keyword evidence="6" id="KW-0238">DNA-binding</keyword>
<evidence type="ECO:0000256" key="7">
    <source>
        <dbReference type="ARBA" id="ARBA00023172"/>
    </source>
</evidence>
<comment type="caution">
    <text evidence="11">The sequence shown here is derived from an EMBL/GenBank/DDBJ whole genome shotgun (WGS) entry which is preliminary data.</text>
</comment>
<feature type="domain" description="Core-binding (CB)" evidence="10">
    <location>
        <begin position="1"/>
        <end position="91"/>
    </location>
</feature>
<evidence type="ECO:0000256" key="6">
    <source>
        <dbReference type="ARBA" id="ARBA00023125"/>
    </source>
</evidence>
<organism evidence="11">
    <name type="scientific">hydrocarbon metagenome</name>
    <dbReference type="NCBI Taxonomy" id="938273"/>
    <lineage>
        <taxon>unclassified sequences</taxon>
        <taxon>metagenomes</taxon>
        <taxon>ecological metagenomes</taxon>
    </lineage>
</organism>
<dbReference type="InterPro" id="IPR044068">
    <property type="entry name" value="CB"/>
</dbReference>
<dbReference type="Gene3D" id="1.10.150.130">
    <property type="match status" value="1"/>
</dbReference>
<evidence type="ECO:0000259" key="10">
    <source>
        <dbReference type="PROSITE" id="PS51900"/>
    </source>
</evidence>
<dbReference type="NCBIfam" id="NF001399">
    <property type="entry name" value="PRK00283.1"/>
    <property type="match status" value="1"/>
</dbReference>
<dbReference type="InterPro" id="IPR010998">
    <property type="entry name" value="Integrase_recombinase_N"/>
</dbReference>
<reference evidence="11" key="1">
    <citation type="journal article" date="2015" name="Proc. Natl. Acad. Sci. U.S.A.">
        <title>Networks of energetic and metabolic interactions define dynamics in microbial communities.</title>
        <authorList>
            <person name="Embree M."/>
            <person name="Liu J.K."/>
            <person name="Al-Bassam M.M."/>
            <person name="Zengler K."/>
        </authorList>
    </citation>
    <scope>NUCLEOTIDE SEQUENCE</scope>
</reference>
<dbReference type="InterPro" id="IPR004107">
    <property type="entry name" value="Integrase_SAM-like_N"/>
</dbReference>
<dbReference type="GO" id="GO:0015074">
    <property type="term" value="P:DNA integration"/>
    <property type="evidence" value="ECO:0007669"/>
    <property type="project" value="UniProtKB-KW"/>
</dbReference>
<keyword evidence="8" id="KW-0131">Cell cycle</keyword>
<dbReference type="InterPro" id="IPR050090">
    <property type="entry name" value="Tyrosine_recombinase_XerCD"/>
</dbReference>
<evidence type="ECO:0000256" key="3">
    <source>
        <dbReference type="ARBA" id="ARBA00022618"/>
    </source>
</evidence>
<dbReference type="InterPro" id="IPR002104">
    <property type="entry name" value="Integrase_catalytic"/>
</dbReference>
<accession>A0A0W8E578</accession>
<protein>
    <submittedName>
        <fullName evidence="11">Tyrosine recombinase xerc</fullName>
    </submittedName>
</protein>
<dbReference type="GO" id="GO:0003677">
    <property type="term" value="F:DNA binding"/>
    <property type="evidence" value="ECO:0007669"/>
    <property type="project" value="UniProtKB-KW"/>
</dbReference>
<dbReference type="PANTHER" id="PTHR30349">
    <property type="entry name" value="PHAGE INTEGRASE-RELATED"/>
    <property type="match status" value="1"/>
</dbReference>
<dbReference type="SUPFAM" id="SSF56349">
    <property type="entry name" value="DNA breaking-rejoining enzymes"/>
    <property type="match status" value="1"/>
</dbReference>